<dbReference type="InterPro" id="IPR036179">
    <property type="entry name" value="Ig-like_dom_sf"/>
</dbReference>
<keyword evidence="8" id="KW-0675">Receptor</keyword>
<gene>
    <name evidence="13" type="primary">Cd80</name>
    <name evidence="13" type="ORF">FALFRO_R12190</name>
</gene>
<evidence type="ECO:0000256" key="9">
    <source>
        <dbReference type="ARBA" id="ARBA00023180"/>
    </source>
</evidence>
<dbReference type="PANTHER" id="PTHR25466">
    <property type="entry name" value="T-LYMPHOCYTE ACTIVATION ANTIGEN"/>
    <property type="match status" value="1"/>
</dbReference>
<keyword evidence="3 11" id="KW-0812">Transmembrane</keyword>
<dbReference type="InterPro" id="IPR013783">
    <property type="entry name" value="Ig-like_fold"/>
</dbReference>
<proteinExistence type="predicted"/>
<keyword evidence="14" id="KW-1185">Reference proteome</keyword>
<dbReference type="GO" id="GO:0007166">
    <property type="term" value="P:cell surface receptor signaling pathway"/>
    <property type="evidence" value="ECO:0007669"/>
    <property type="project" value="TreeGrafter"/>
</dbReference>
<dbReference type="Pfam" id="PF08205">
    <property type="entry name" value="C2-set_2"/>
    <property type="match status" value="1"/>
</dbReference>
<feature type="domain" description="Ig-like" evidence="12">
    <location>
        <begin position="1"/>
        <end position="97"/>
    </location>
</feature>
<dbReference type="Proteomes" id="UP000534626">
    <property type="component" value="Unassembled WGS sequence"/>
</dbReference>
<evidence type="ECO:0000256" key="8">
    <source>
        <dbReference type="ARBA" id="ARBA00023170"/>
    </source>
</evidence>
<feature type="non-terminal residue" evidence="13">
    <location>
        <position position="1"/>
    </location>
</feature>
<dbReference type="PROSITE" id="PS50835">
    <property type="entry name" value="IG_LIKE"/>
    <property type="match status" value="1"/>
</dbReference>
<keyword evidence="2" id="KW-1003">Cell membrane</keyword>
<dbReference type="GO" id="GO:0042102">
    <property type="term" value="P:positive regulation of T cell proliferation"/>
    <property type="evidence" value="ECO:0007669"/>
    <property type="project" value="TreeGrafter"/>
</dbReference>
<dbReference type="Pfam" id="PF07686">
    <property type="entry name" value="V-set"/>
    <property type="match status" value="1"/>
</dbReference>
<evidence type="ECO:0000256" key="3">
    <source>
        <dbReference type="ARBA" id="ARBA00022692"/>
    </source>
</evidence>
<keyword evidence="4" id="KW-0732">Signal</keyword>
<dbReference type="GO" id="GO:0009897">
    <property type="term" value="C:external side of plasma membrane"/>
    <property type="evidence" value="ECO:0007669"/>
    <property type="project" value="TreeGrafter"/>
</dbReference>
<dbReference type="SUPFAM" id="SSF48726">
    <property type="entry name" value="Immunoglobulin"/>
    <property type="match status" value="1"/>
</dbReference>
<protein>
    <submittedName>
        <fullName evidence="13">CD80 protein</fullName>
    </submittedName>
</protein>
<evidence type="ECO:0000256" key="4">
    <source>
        <dbReference type="ARBA" id="ARBA00022729"/>
    </source>
</evidence>
<dbReference type="GO" id="GO:0031295">
    <property type="term" value="P:T cell costimulation"/>
    <property type="evidence" value="ECO:0007669"/>
    <property type="project" value="TreeGrafter"/>
</dbReference>
<evidence type="ECO:0000256" key="7">
    <source>
        <dbReference type="ARBA" id="ARBA00023157"/>
    </source>
</evidence>
<evidence type="ECO:0000313" key="14">
    <source>
        <dbReference type="Proteomes" id="UP000534626"/>
    </source>
</evidence>
<organism evidence="13 14">
    <name type="scientific">Falcunculus frontatus</name>
    <name type="common">Eastern shriketit</name>
    <dbReference type="NCBI Taxonomy" id="254539"/>
    <lineage>
        <taxon>Eukaryota</taxon>
        <taxon>Metazoa</taxon>
        <taxon>Chordata</taxon>
        <taxon>Craniata</taxon>
        <taxon>Vertebrata</taxon>
        <taxon>Euteleostomi</taxon>
        <taxon>Archelosauria</taxon>
        <taxon>Archosauria</taxon>
        <taxon>Dinosauria</taxon>
        <taxon>Saurischia</taxon>
        <taxon>Theropoda</taxon>
        <taxon>Coelurosauria</taxon>
        <taxon>Aves</taxon>
        <taxon>Neognathae</taxon>
        <taxon>Neoaves</taxon>
        <taxon>Telluraves</taxon>
        <taxon>Australaves</taxon>
        <taxon>Passeriformes</taxon>
        <taxon>Corvoidea</taxon>
        <taxon>Pachycephalidae</taxon>
        <taxon>Falcunculus</taxon>
    </lineage>
</organism>
<comment type="caution">
    <text evidence="13">The sequence shown here is derived from an EMBL/GenBank/DDBJ whole genome shotgun (WGS) entry which is preliminary data.</text>
</comment>
<dbReference type="PANTHER" id="PTHR25466:SF4">
    <property type="entry name" value="T-LYMPHOCYTE ACTIVATION ANTIGEN CD80"/>
    <property type="match status" value="1"/>
</dbReference>
<feature type="transmembrane region" description="Helical" evidence="11">
    <location>
        <begin position="215"/>
        <end position="236"/>
    </location>
</feature>
<dbReference type="InterPro" id="IPR013106">
    <property type="entry name" value="Ig_V-set"/>
</dbReference>
<dbReference type="GO" id="GO:0071222">
    <property type="term" value="P:cellular response to lipopolysaccharide"/>
    <property type="evidence" value="ECO:0007669"/>
    <property type="project" value="TreeGrafter"/>
</dbReference>
<evidence type="ECO:0000256" key="2">
    <source>
        <dbReference type="ARBA" id="ARBA00022475"/>
    </source>
</evidence>
<keyword evidence="7" id="KW-1015">Disulfide bond</keyword>
<evidence type="ECO:0000256" key="10">
    <source>
        <dbReference type="ARBA" id="ARBA00023319"/>
    </source>
</evidence>
<evidence type="ECO:0000256" key="6">
    <source>
        <dbReference type="ARBA" id="ARBA00023136"/>
    </source>
</evidence>
<keyword evidence="6 11" id="KW-0472">Membrane</keyword>
<feature type="non-terminal residue" evidence="13">
    <location>
        <position position="277"/>
    </location>
</feature>
<evidence type="ECO:0000259" key="12">
    <source>
        <dbReference type="PROSITE" id="PS50835"/>
    </source>
</evidence>
<name>A0A7K6LXK4_9CORV</name>
<evidence type="ECO:0000256" key="11">
    <source>
        <dbReference type="SAM" id="Phobius"/>
    </source>
</evidence>
<dbReference type="EMBL" id="VZRV01010993">
    <property type="protein sequence ID" value="NWW28923.1"/>
    <property type="molecule type" value="Genomic_DNA"/>
</dbReference>
<comment type="subcellular location">
    <subcellularLocation>
        <location evidence="1">Cell membrane</location>
        <topology evidence="1">Single-pass type I membrane protein</topology>
    </subcellularLocation>
</comment>
<dbReference type="InterPro" id="IPR007110">
    <property type="entry name" value="Ig-like_dom"/>
</dbReference>
<accession>A0A7K6LXK4</accession>
<dbReference type="OrthoDB" id="9904387at2759"/>
<dbReference type="InterPro" id="IPR013162">
    <property type="entry name" value="CD80_C2-set"/>
</dbReference>
<reference evidence="13 14" key="1">
    <citation type="submission" date="2019-09" db="EMBL/GenBank/DDBJ databases">
        <title>Bird 10,000 Genomes (B10K) Project - Family phase.</title>
        <authorList>
            <person name="Zhang G."/>
        </authorList>
    </citation>
    <scope>NUCLEOTIDE SEQUENCE [LARGE SCALE GENOMIC DNA]</scope>
    <source>
        <strain evidence="13">B10K-DU-029-77</strain>
    </source>
</reference>
<sequence length="277" mass="30829">ALEKKVVKSKVGEKVSLPCCHEIPSSEGLHKYRVYWQKNITDVVLAYSEGNMISKHERYQNRTQMDPWNLTLWISPMEILDNGSYQCVVQRNSVVVCDESVILFVTADFSKPNVTAEVSTDTCEWTEMVITCSSHGGFPKPKISGALNNMSVEWNASWVSESNHSPYNVTGKLVLNVTKDINITCSVEYNGFAKSTTLLLKKKNDCVAPPVPRPYNVITASIIIVITFILAITLAARYLPRHVCSRCCKRQDSVEEGVKDFTKAPVSDKGTAETSSV</sequence>
<keyword evidence="10" id="KW-0393">Immunoglobulin domain</keyword>
<evidence type="ECO:0000313" key="13">
    <source>
        <dbReference type="EMBL" id="NWW28923.1"/>
    </source>
</evidence>
<dbReference type="Gene3D" id="2.60.40.10">
    <property type="entry name" value="Immunoglobulins"/>
    <property type="match status" value="2"/>
</dbReference>
<keyword evidence="5 11" id="KW-1133">Transmembrane helix</keyword>
<evidence type="ECO:0000256" key="1">
    <source>
        <dbReference type="ARBA" id="ARBA00004251"/>
    </source>
</evidence>
<keyword evidence="9" id="KW-0325">Glycoprotein</keyword>
<dbReference type="GO" id="GO:0006955">
    <property type="term" value="P:immune response"/>
    <property type="evidence" value="ECO:0007669"/>
    <property type="project" value="TreeGrafter"/>
</dbReference>
<dbReference type="AlphaFoldDB" id="A0A7K6LXK4"/>
<dbReference type="GO" id="GO:0042130">
    <property type="term" value="P:negative regulation of T cell proliferation"/>
    <property type="evidence" value="ECO:0007669"/>
    <property type="project" value="TreeGrafter"/>
</dbReference>
<dbReference type="InterPro" id="IPR051713">
    <property type="entry name" value="T-cell_Activation_Regulation"/>
</dbReference>
<evidence type="ECO:0000256" key="5">
    <source>
        <dbReference type="ARBA" id="ARBA00022989"/>
    </source>
</evidence>